<keyword evidence="1" id="KW-1133">Transmembrane helix</keyword>
<accession>A0A4R6V449</accession>
<comment type="caution">
    <text evidence="2">The sequence shown here is derived from an EMBL/GenBank/DDBJ whole genome shotgun (WGS) entry which is preliminary data.</text>
</comment>
<sequence>MALRENERRILAEIEHRLSADDPELAGHLTSFGEDDPTFAAERGAGGGWRPWLVCGAIALVMAGLLVVLFLATPDGAPEPAATQPPPAPVTLSP</sequence>
<evidence type="ECO:0000313" key="2">
    <source>
        <dbReference type="EMBL" id="TDQ53405.1"/>
    </source>
</evidence>
<keyword evidence="1" id="KW-0472">Membrane</keyword>
<dbReference type="RefSeq" id="WP_133740918.1">
    <property type="nucleotide sequence ID" value="NZ_SNYN01000004.1"/>
</dbReference>
<reference evidence="2 3" key="1">
    <citation type="submission" date="2019-03" db="EMBL/GenBank/DDBJ databases">
        <title>Genomic Encyclopedia of Type Strains, Phase IV (KMG-IV): sequencing the most valuable type-strain genomes for metagenomic binning, comparative biology and taxonomic classification.</title>
        <authorList>
            <person name="Goeker M."/>
        </authorList>
    </citation>
    <scope>NUCLEOTIDE SEQUENCE [LARGE SCALE GENOMIC DNA]</scope>
    <source>
        <strain evidence="2 3">DSM 46770</strain>
    </source>
</reference>
<evidence type="ECO:0000256" key="1">
    <source>
        <dbReference type="SAM" id="Phobius"/>
    </source>
</evidence>
<dbReference type="InterPro" id="IPR021401">
    <property type="entry name" value="DUF3040"/>
</dbReference>
<evidence type="ECO:0000313" key="3">
    <source>
        <dbReference type="Proteomes" id="UP000295281"/>
    </source>
</evidence>
<dbReference type="Pfam" id="PF11239">
    <property type="entry name" value="DUF3040"/>
    <property type="match status" value="1"/>
</dbReference>
<dbReference type="EMBL" id="SNYN01000004">
    <property type="protein sequence ID" value="TDQ53405.1"/>
    <property type="molecule type" value="Genomic_DNA"/>
</dbReference>
<keyword evidence="1" id="KW-0812">Transmembrane</keyword>
<keyword evidence="3" id="KW-1185">Reference proteome</keyword>
<organism evidence="2 3">
    <name type="scientific">Actinorugispora endophytica</name>
    <dbReference type="NCBI Taxonomy" id="1605990"/>
    <lineage>
        <taxon>Bacteria</taxon>
        <taxon>Bacillati</taxon>
        <taxon>Actinomycetota</taxon>
        <taxon>Actinomycetes</taxon>
        <taxon>Streptosporangiales</taxon>
        <taxon>Nocardiopsidaceae</taxon>
        <taxon>Actinorugispora</taxon>
    </lineage>
</organism>
<protein>
    <submittedName>
        <fullName evidence="2">DUF3040 family protein</fullName>
    </submittedName>
</protein>
<dbReference type="AlphaFoldDB" id="A0A4R6V449"/>
<dbReference type="OrthoDB" id="4339071at2"/>
<gene>
    <name evidence="2" type="ORF">EV190_104195</name>
</gene>
<proteinExistence type="predicted"/>
<feature type="transmembrane region" description="Helical" evidence="1">
    <location>
        <begin position="52"/>
        <end position="72"/>
    </location>
</feature>
<name>A0A4R6V449_9ACTN</name>
<dbReference type="Proteomes" id="UP000295281">
    <property type="component" value="Unassembled WGS sequence"/>
</dbReference>